<dbReference type="Gene3D" id="3.90.1720.10">
    <property type="entry name" value="endopeptidase domain like (from Nostoc punctiforme)"/>
    <property type="match status" value="1"/>
</dbReference>
<reference evidence="2" key="1">
    <citation type="journal article" date="2019" name="Int. J. Syst. Evol. Microbiol.">
        <title>The Global Catalogue of Microorganisms (GCM) 10K type strain sequencing project: providing services to taxonomists for standard genome sequencing and annotation.</title>
        <authorList>
            <consortium name="The Broad Institute Genomics Platform"/>
            <consortium name="The Broad Institute Genome Sequencing Center for Infectious Disease"/>
            <person name="Wu L."/>
            <person name="Ma J."/>
        </authorList>
    </citation>
    <scope>NUCLEOTIDE SEQUENCE [LARGE SCALE GENOMIC DNA]</scope>
    <source>
        <strain evidence="2">CCUG 59189</strain>
    </source>
</reference>
<accession>A0ABW3S4Z1</accession>
<evidence type="ECO:0000313" key="1">
    <source>
        <dbReference type="EMBL" id="MFD1179045.1"/>
    </source>
</evidence>
<sequence>MTKKEQIYILLSNPRTIVAKMIGLYTRAPFNHASIAFDPELREIYSFGRKHPLIPLYGGFVKEDIHGGVFEKATCAVYSCSVSQETYKKMRDYVRMFEKNGELYNYNFIGILGIVLNMELGGENSYFCSQFVSAVFQEAGIKLIDKSAALTTPSDLSTCSFLNLVFRGDLETYRETYCDNLRIAASLEASLEQQPMYAAN</sequence>
<keyword evidence="2" id="KW-1185">Reference proteome</keyword>
<gene>
    <name evidence="1" type="ORF">ACFQ3W_22455</name>
</gene>
<dbReference type="Proteomes" id="UP001597262">
    <property type="component" value="Unassembled WGS sequence"/>
</dbReference>
<evidence type="ECO:0000313" key="2">
    <source>
        <dbReference type="Proteomes" id="UP001597262"/>
    </source>
</evidence>
<proteinExistence type="predicted"/>
<dbReference type="InterPro" id="IPR038765">
    <property type="entry name" value="Papain-like_cys_pep_sf"/>
</dbReference>
<comment type="caution">
    <text evidence="1">The sequence shown here is derived from an EMBL/GenBank/DDBJ whole genome shotgun (WGS) entry which is preliminary data.</text>
</comment>
<name>A0ABW3S4Z1_9BACL</name>
<dbReference type="EMBL" id="JBHTLM010000024">
    <property type="protein sequence ID" value="MFD1179045.1"/>
    <property type="molecule type" value="Genomic_DNA"/>
</dbReference>
<dbReference type="SUPFAM" id="SSF54001">
    <property type="entry name" value="Cysteine proteinases"/>
    <property type="match status" value="1"/>
</dbReference>
<protein>
    <submittedName>
        <fullName evidence="1">Uncharacterized protein</fullName>
    </submittedName>
</protein>
<dbReference type="RefSeq" id="WP_379321474.1">
    <property type="nucleotide sequence ID" value="NZ_JBHTLM010000024.1"/>
</dbReference>
<organism evidence="1 2">
    <name type="scientific">Paenibacillus puldeungensis</name>
    <dbReference type="NCBI Taxonomy" id="696536"/>
    <lineage>
        <taxon>Bacteria</taxon>
        <taxon>Bacillati</taxon>
        <taxon>Bacillota</taxon>
        <taxon>Bacilli</taxon>
        <taxon>Bacillales</taxon>
        <taxon>Paenibacillaceae</taxon>
        <taxon>Paenibacillus</taxon>
    </lineage>
</organism>